<dbReference type="Pfam" id="PF13947">
    <property type="entry name" value="GUB_WAK_bind"/>
    <property type="match status" value="1"/>
</dbReference>
<reference evidence="8 9" key="1">
    <citation type="submission" date="2017-11" db="EMBL/GenBank/DDBJ databases">
        <title>De-novo sequencing of pomegranate (Punica granatum L.) genome.</title>
        <authorList>
            <person name="Akparov Z."/>
            <person name="Amiraslanov A."/>
            <person name="Hajiyeva S."/>
            <person name="Abbasov M."/>
            <person name="Kaur K."/>
            <person name="Hamwieh A."/>
            <person name="Solovyev V."/>
            <person name="Salamov A."/>
            <person name="Braich B."/>
            <person name="Kosarev P."/>
            <person name="Mahmoud A."/>
            <person name="Hajiyev E."/>
            <person name="Babayeva S."/>
            <person name="Izzatullayeva V."/>
            <person name="Mammadov A."/>
            <person name="Mammadov A."/>
            <person name="Sharifova S."/>
            <person name="Ojaghi J."/>
            <person name="Eynullazada K."/>
            <person name="Bayramov B."/>
            <person name="Abdulazimova A."/>
            <person name="Shahmuradov I."/>
        </authorList>
    </citation>
    <scope>NUCLEOTIDE SEQUENCE [LARGE SCALE GENOMIC DNA]</scope>
    <source>
        <strain evidence="9">cv. AG2017</strain>
        <tissue evidence="8">Leaf</tissue>
    </source>
</reference>
<gene>
    <name evidence="8" type="ORF">CRG98_043342</name>
</gene>
<evidence type="ECO:0000313" key="8">
    <source>
        <dbReference type="EMBL" id="PKI36265.1"/>
    </source>
</evidence>
<dbReference type="PANTHER" id="PTHR33138:SF72">
    <property type="entry name" value="WALL-ASSOCIATED RECEPTOR KINASE CARBOXY-TERMINAL PROTEIN"/>
    <property type="match status" value="1"/>
</dbReference>
<dbReference type="AlphaFoldDB" id="A0A2I0HX40"/>
<keyword evidence="9" id="KW-1185">Reference proteome</keyword>
<dbReference type="GO" id="GO:0016020">
    <property type="term" value="C:membrane"/>
    <property type="evidence" value="ECO:0007669"/>
    <property type="project" value="UniProtKB-SubCell"/>
</dbReference>
<feature type="chain" id="PRO_5014176377" description="Wall-associated receptor kinase galacturonan-binding domain-containing protein" evidence="6">
    <location>
        <begin position="25"/>
        <end position="168"/>
    </location>
</feature>
<comment type="subcellular location">
    <subcellularLocation>
        <location evidence="1">Membrane</location>
        <topology evidence="1">Single-pass membrane protein</topology>
    </subcellularLocation>
</comment>
<evidence type="ECO:0000256" key="5">
    <source>
        <dbReference type="ARBA" id="ARBA00023136"/>
    </source>
</evidence>
<accession>A0A2I0HX40</accession>
<evidence type="ECO:0000259" key="7">
    <source>
        <dbReference type="Pfam" id="PF13947"/>
    </source>
</evidence>
<name>A0A2I0HX40_PUNGR</name>
<evidence type="ECO:0000256" key="3">
    <source>
        <dbReference type="ARBA" id="ARBA00022729"/>
    </source>
</evidence>
<evidence type="ECO:0000256" key="6">
    <source>
        <dbReference type="SAM" id="SignalP"/>
    </source>
</evidence>
<evidence type="ECO:0000256" key="1">
    <source>
        <dbReference type="ARBA" id="ARBA00004167"/>
    </source>
</evidence>
<keyword evidence="5" id="KW-0472">Membrane</keyword>
<dbReference type="PANTHER" id="PTHR33138">
    <property type="entry name" value="OS01G0690200 PROTEIN"/>
    <property type="match status" value="1"/>
</dbReference>
<comment type="caution">
    <text evidence="8">The sequence shown here is derived from an EMBL/GenBank/DDBJ whole genome shotgun (WGS) entry which is preliminary data.</text>
</comment>
<proteinExistence type="predicted"/>
<evidence type="ECO:0000256" key="2">
    <source>
        <dbReference type="ARBA" id="ARBA00022692"/>
    </source>
</evidence>
<keyword evidence="4" id="KW-1133">Transmembrane helix</keyword>
<evidence type="ECO:0000313" key="9">
    <source>
        <dbReference type="Proteomes" id="UP000233551"/>
    </source>
</evidence>
<keyword evidence="2" id="KW-0812">Transmembrane</keyword>
<dbReference type="GO" id="GO:0030247">
    <property type="term" value="F:polysaccharide binding"/>
    <property type="evidence" value="ECO:0007669"/>
    <property type="project" value="InterPro"/>
</dbReference>
<dbReference type="InterPro" id="IPR025287">
    <property type="entry name" value="WAK_GUB"/>
</dbReference>
<organism evidence="8 9">
    <name type="scientific">Punica granatum</name>
    <name type="common">Pomegranate</name>
    <dbReference type="NCBI Taxonomy" id="22663"/>
    <lineage>
        <taxon>Eukaryota</taxon>
        <taxon>Viridiplantae</taxon>
        <taxon>Streptophyta</taxon>
        <taxon>Embryophyta</taxon>
        <taxon>Tracheophyta</taxon>
        <taxon>Spermatophyta</taxon>
        <taxon>Magnoliopsida</taxon>
        <taxon>eudicotyledons</taxon>
        <taxon>Gunneridae</taxon>
        <taxon>Pentapetalae</taxon>
        <taxon>rosids</taxon>
        <taxon>malvids</taxon>
        <taxon>Myrtales</taxon>
        <taxon>Lythraceae</taxon>
        <taxon>Punica</taxon>
    </lineage>
</organism>
<feature type="signal peptide" evidence="6">
    <location>
        <begin position="1"/>
        <end position="24"/>
    </location>
</feature>
<keyword evidence="3 6" id="KW-0732">Signal</keyword>
<dbReference type="Proteomes" id="UP000233551">
    <property type="component" value="Unassembled WGS sequence"/>
</dbReference>
<dbReference type="STRING" id="22663.A0A2I0HX40"/>
<feature type="domain" description="Wall-associated receptor kinase galacturonan-binding" evidence="7">
    <location>
        <begin position="34"/>
        <end position="100"/>
    </location>
</feature>
<sequence>MMSSFFLSFLFFTVLVFPLRYCDASEENDRYRKCSQPFICGDKINVMYPFWGSIDRPWYCGCDGFELLCEGDGSTSMVFEDLRYIVFNINQTVRTINLARRDLLINPCKPDHYRNTTINNHRLLDYTEAVKNISISFGCMGPDPRFCAIAMITPIPNPVQKVHHVTFC</sequence>
<evidence type="ECO:0000256" key="4">
    <source>
        <dbReference type="ARBA" id="ARBA00022989"/>
    </source>
</evidence>
<dbReference type="EMBL" id="PGOL01004929">
    <property type="protein sequence ID" value="PKI36265.1"/>
    <property type="molecule type" value="Genomic_DNA"/>
</dbReference>
<protein>
    <recommendedName>
        <fullName evidence="7">Wall-associated receptor kinase galacturonan-binding domain-containing protein</fullName>
    </recommendedName>
</protein>